<proteinExistence type="predicted"/>
<protein>
    <submittedName>
        <fullName evidence="1">Uncharacterized protein</fullName>
    </submittedName>
</protein>
<sequence>MPASNLTQFQAAVLNRWPDGSVRFALLAGRLEMAAGQSQIIELVARAPAAEGSAVGDSALSTLDLRMRFEGQGEVAWDALHGRTATRSAADGQWSAGRVRELARGPWMSAWLYRATLPGSDQLSAWIEVRLMADGEWELLPWLENSWFDRPGATSFAGRLSLQLMGQERFGQTVELPHHCRVPLLSGNQPYRRQPNAWAAVRHDTEALQRTGLVPSYHPGSSASLLDRQVRSYAPMSQLGYPTAMGTAGYHPSIGLLPEWDVSYLVSQGDARAWDAVMAHALGSGRYPLVQRDSVTLQPPRPAQYPNLVLRGGAGITGTGSSSTGAFTPAVSGVAAPTWTSTHHPSLGYLAYLLSGWHFFGEATQFAAAVHHFKQTDTTRQGAQGLLLSEAGANTTRGAAWALRTLLQAFLVSPDGDAQREAWLGVLEANIQAMHQRYVARPSHPQGFCKPYSDYTSGDSKYMHAAWMEDFLTAAWGYVKAARLPLSPTSQQQLDAFFAWKARSIVGRFGAPGDANAFHYADAAQYTLAIAPSDTLNYEDGSGPWYAHWGQIYQATLGKANVAQSGDSLRGAYFPDPTSYWGNLQPALAYAVEHGVVGAAEARQRMTTDPAWPQFMAALANAPAWGVRPVG</sequence>
<keyword evidence="2" id="KW-1185">Reference proteome</keyword>
<reference evidence="1" key="1">
    <citation type="submission" date="2020-12" db="EMBL/GenBank/DDBJ databases">
        <title>The genome sequence of Inhella sp. 1Y17.</title>
        <authorList>
            <person name="Liu Y."/>
        </authorList>
    </citation>
    <scope>NUCLEOTIDE SEQUENCE</scope>
    <source>
        <strain evidence="1">1Y17</strain>
    </source>
</reference>
<name>A0A931J3I4_9BURK</name>
<comment type="caution">
    <text evidence="1">The sequence shown here is derived from an EMBL/GenBank/DDBJ whole genome shotgun (WGS) entry which is preliminary data.</text>
</comment>
<dbReference type="EMBL" id="JAEDAK010000001">
    <property type="protein sequence ID" value="MBH9575520.1"/>
    <property type="molecule type" value="Genomic_DNA"/>
</dbReference>
<organism evidence="1 2">
    <name type="scientific">Inhella proteolytica</name>
    <dbReference type="NCBI Taxonomy" id="2795029"/>
    <lineage>
        <taxon>Bacteria</taxon>
        <taxon>Pseudomonadati</taxon>
        <taxon>Pseudomonadota</taxon>
        <taxon>Betaproteobacteria</taxon>
        <taxon>Burkholderiales</taxon>
        <taxon>Sphaerotilaceae</taxon>
        <taxon>Inhella</taxon>
    </lineage>
</organism>
<accession>A0A931J3I4</accession>
<gene>
    <name evidence="1" type="ORF">I7X39_01255</name>
</gene>
<dbReference type="AlphaFoldDB" id="A0A931J3I4"/>
<evidence type="ECO:0000313" key="2">
    <source>
        <dbReference type="Proteomes" id="UP000613266"/>
    </source>
</evidence>
<dbReference type="Proteomes" id="UP000613266">
    <property type="component" value="Unassembled WGS sequence"/>
</dbReference>
<dbReference type="RefSeq" id="WP_198109132.1">
    <property type="nucleotide sequence ID" value="NZ_JAEDAK010000001.1"/>
</dbReference>
<evidence type="ECO:0000313" key="1">
    <source>
        <dbReference type="EMBL" id="MBH9575520.1"/>
    </source>
</evidence>